<dbReference type="GO" id="GO:0005634">
    <property type="term" value="C:nucleus"/>
    <property type="evidence" value="ECO:0007669"/>
    <property type="project" value="UniProtKB-SubCell"/>
</dbReference>
<organism evidence="6 7">
    <name type="scientific">Cryptolaemus montrouzieri</name>
    <dbReference type="NCBI Taxonomy" id="559131"/>
    <lineage>
        <taxon>Eukaryota</taxon>
        <taxon>Metazoa</taxon>
        <taxon>Ecdysozoa</taxon>
        <taxon>Arthropoda</taxon>
        <taxon>Hexapoda</taxon>
        <taxon>Insecta</taxon>
        <taxon>Pterygota</taxon>
        <taxon>Neoptera</taxon>
        <taxon>Endopterygota</taxon>
        <taxon>Coleoptera</taxon>
        <taxon>Polyphaga</taxon>
        <taxon>Cucujiformia</taxon>
        <taxon>Coccinelloidea</taxon>
        <taxon>Coccinellidae</taxon>
        <taxon>Scymninae</taxon>
        <taxon>Scymnini</taxon>
        <taxon>Cryptolaemus</taxon>
    </lineage>
</organism>
<comment type="subcellular location">
    <subcellularLocation>
        <location evidence="1">Nucleus</location>
    </subcellularLocation>
</comment>
<dbReference type="InterPro" id="IPR018972">
    <property type="entry name" value="Sas10_C_dom"/>
</dbReference>
<evidence type="ECO:0000256" key="3">
    <source>
        <dbReference type="ARBA" id="ARBA00023242"/>
    </source>
</evidence>
<dbReference type="Pfam" id="PF09368">
    <property type="entry name" value="Sas10"/>
    <property type="match status" value="1"/>
</dbReference>
<keyword evidence="3" id="KW-0539">Nucleus</keyword>
<dbReference type="PANTHER" id="PTHR13237:SF8">
    <property type="entry name" value="SOMETHING ABOUT SILENCING PROTEIN 10"/>
    <property type="match status" value="1"/>
</dbReference>
<dbReference type="PANTHER" id="PTHR13237">
    <property type="entry name" value="SOMETHING ABOUT SILENCING PROTEIN 10-RELATED"/>
    <property type="match status" value="1"/>
</dbReference>
<accession>A0ABD2MHS2</accession>
<dbReference type="EMBL" id="JABFTP020000001">
    <property type="protein sequence ID" value="KAL3265910.1"/>
    <property type="molecule type" value="Genomic_DNA"/>
</dbReference>
<evidence type="ECO:0000256" key="2">
    <source>
        <dbReference type="ARBA" id="ARBA00010979"/>
    </source>
</evidence>
<sequence length="105" mass="12247">MTDDAMEEDENSQSEIGQIEEINETKENNKLEKRGITYQIAKNKGLTPHRKKEQRNPRVKHRNKFRKAKVRRKGAVREVRNELRRYGGEISGIKATVTKSIKLKS</sequence>
<evidence type="ECO:0000256" key="1">
    <source>
        <dbReference type="ARBA" id="ARBA00004123"/>
    </source>
</evidence>
<evidence type="ECO:0000313" key="7">
    <source>
        <dbReference type="Proteomes" id="UP001516400"/>
    </source>
</evidence>
<evidence type="ECO:0000313" key="6">
    <source>
        <dbReference type="EMBL" id="KAL3265910.1"/>
    </source>
</evidence>
<reference evidence="6 7" key="1">
    <citation type="journal article" date="2021" name="BMC Biol.">
        <title>Horizontally acquired antibacterial genes associated with adaptive radiation of ladybird beetles.</title>
        <authorList>
            <person name="Li H.S."/>
            <person name="Tang X.F."/>
            <person name="Huang Y.H."/>
            <person name="Xu Z.Y."/>
            <person name="Chen M.L."/>
            <person name="Du X.Y."/>
            <person name="Qiu B.Y."/>
            <person name="Chen P.T."/>
            <person name="Zhang W."/>
            <person name="Slipinski A."/>
            <person name="Escalona H.E."/>
            <person name="Waterhouse R.M."/>
            <person name="Zwick A."/>
            <person name="Pang H."/>
        </authorList>
    </citation>
    <scope>NUCLEOTIDE SEQUENCE [LARGE SCALE GENOMIC DNA]</scope>
    <source>
        <strain evidence="6">SYSU2018</strain>
    </source>
</reference>
<keyword evidence="7" id="KW-1185">Reference proteome</keyword>
<name>A0ABD2MHS2_9CUCU</name>
<dbReference type="AlphaFoldDB" id="A0ABD2MHS2"/>
<comment type="caution">
    <text evidence="6">The sequence shown here is derived from an EMBL/GenBank/DDBJ whole genome shotgun (WGS) entry which is preliminary data.</text>
</comment>
<dbReference type="Proteomes" id="UP001516400">
    <property type="component" value="Unassembled WGS sequence"/>
</dbReference>
<gene>
    <name evidence="6" type="ORF">HHI36_010100</name>
</gene>
<evidence type="ECO:0000256" key="4">
    <source>
        <dbReference type="SAM" id="MobiDB-lite"/>
    </source>
</evidence>
<feature type="compositionally biased region" description="Basic and acidic residues" evidence="4">
    <location>
        <begin position="23"/>
        <end position="35"/>
    </location>
</feature>
<feature type="compositionally biased region" description="Acidic residues" evidence="4">
    <location>
        <begin position="1"/>
        <end position="12"/>
    </location>
</feature>
<proteinExistence type="inferred from homology"/>
<evidence type="ECO:0000259" key="5">
    <source>
        <dbReference type="Pfam" id="PF09368"/>
    </source>
</evidence>
<protein>
    <recommendedName>
        <fullName evidence="5">Sas10 C-terminal domain-containing protein</fullName>
    </recommendedName>
</protein>
<comment type="similarity">
    <text evidence="2">Belongs to the SAS10 family.</text>
</comment>
<feature type="region of interest" description="Disordered" evidence="4">
    <location>
        <begin position="1"/>
        <end position="74"/>
    </location>
</feature>
<feature type="compositionally biased region" description="Basic residues" evidence="4">
    <location>
        <begin position="47"/>
        <end position="74"/>
    </location>
</feature>
<feature type="domain" description="Sas10 C-terminal" evidence="5">
    <location>
        <begin position="32"/>
        <end position="103"/>
    </location>
</feature>